<dbReference type="SUPFAM" id="SSF56784">
    <property type="entry name" value="HAD-like"/>
    <property type="match status" value="1"/>
</dbReference>
<evidence type="ECO:0000313" key="2">
    <source>
        <dbReference type="Proteomes" id="UP001300502"/>
    </source>
</evidence>
<name>A0AAV9I768_9RHOD</name>
<proteinExistence type="predicted"/>
<gene>
    <name evidence="1" type="ORF">GAYE_PCTG50G1183</name>
</gene>
<dbReference type="GO" id="GO:0000287">
    <property type="term" value="F:magnesium ion binding"/>
    <property type="evidence" value="ECO:0007669"/>
    <property type="project" value="TreeGrafter"/>
</dbReference>
<organism evidence="1 2">
    <name type="scientific">Galdieria yellowstonensis</name>
    <dbReference type="NCBI Taxonomy" id="3028027"/>
    <lineage>
        <taxon>Eukaryota</taxon>
        <taxon>Rhodophyta</taxon>
        <taxon>Bangiophyceae</taxon>
        <taxon>Galdieriales</taxon>
        <taxon>Galdieriaceae</taxon>
        <taxon>Galdieria</taxon>
    </lineage>
</organism>
<dbReference type="PANTHER" id="PTHR10000">
    <property type="entry name" value="PHOSPHOSERINE PHOSPHATASE"/>
    <property type="match status" value="1"/>
</dbReference>
<reference evidence="1 2" key="1">
    <citation type="submission" date="2022-07" db="EMBL/GenBank/DDBJ databases">
        <title>Genome-wide signatures of adaptation to extreme environments.</title>
        <authorList>
            <person name="Cho C.H."/>
            <person name="Yoon H.S."/>
        </authorList>
    </citation>
    <scope>NUCLEOTIDE SEQUENCE [LARGE SCALE GENOMIC DNA]</scope>
    <source>
        <strain evidence="1 2">108.79 E11</strain>
    </source>
</reference>
<dbReference type="Gene3D" id="3.30.1240.10">
    <property type="match status" value="1"/>
</dbReference>
<evidence type="ECO:0000313" key="1">
    <source>
        <dbReference type="EMBL" id="KAK4523290.1"/>
    </source>
</evidence>
<dbReference type="InterPro" id="IPR023214">
    <property type="entry name" value="HAD_sf"/>
</dbReference>
<dbReference type="InterPro" id="IPR036412">
    <property type="entry name" value="HAD-like_sf"/>
</dbReference>
<dbReference type="InterPro" id="IPR006379">
    <property type="entry name" value="HAD-SF_hydro_IIB"/>
</dbReference>
<comment type="caution">
    <text evidence="1">The sequence shown here is derived from an EMBL/GenBank/DDBJ whole genome shotgun (WGS) entry which is preliminary data.</text>
</comment>
<dbReference type="Proteomes" id="UP001300502">
    <property type="component" value="Unassembled WGS sequence"/>
</dbReference>
<dbReference type="Gene3D" id="3.40.50.1000">
    <property type="entry name" value="HAD superfamily/HAD-like"/>
    <property type="match status" value="1"/>
</dbReference>
<dbReference type="AlphaFoldDB" id="A0AAV9I768"/>
<dbReference type="GO" id="GO:0005829">
    <property type="term" value="C:cytosol"/>
    <property type="evidence" value="ECO:0007669"/>
    <property type="project" value="TreeGrafter"/>
</dbReference>
<keyword evidence="2" id="KW-1185">Reference proteome</keyword>
<dbReference type="Pfam" id="PF08282">
    <property type="entry name" value="Hydrolase_3"/>
    <property type="match status" value="1"/>
</dbReference>
<sequence length="299" mass="32953">MSCWVDSVGFQSSFINRPCWKTVATPKTFPPANVEAIRKVMKAGFPFILATGKARKGALDSVLELKEDLIKHGMGVFLQGLFVTSRDGKICHEKVLGNELALKVCELGKELGITVVGYERDRILCETRNEETDKVIPYHEPVPEAIGSWKEAIVNRGIKLNKMMFMAPPSQLDRIRPHIEQLLGNSCHITQAVPGMLEVLPFGASKGEGLVRLLKSLDVPPSEVIAIGDGENDIEMFRYVDHSVAVANASPRVKAAAKYVTKKTNNNAAVAEALETFILNNPYLKPEQEKKSKKVESAN</sequence>
<accession>A0AAV9I768</accession>
<dbReference type="EMBL" id="JANCYU010000013">
    <property type="protein sequence ID" value="KAK4523290.1"/>
    <property type="molecule type" value="Genomic_DNA"/>
</dbReference>
<protein>
    <submittedName>
        <fullName evidence="1">Uncharacterized protein</fullName>
    </submittedName>
</protein>
<dbReference type="GO" id="GO:0016791">
    <property type="term" value="F:phosphatase activity"/>
    <property type="evidence" value="ECO:0007669"/>
    <property type="project" value="TreeGrafter"/>
</dbReference>
<dbReference type="NCBIfam" id="TIGR01484">
    <property type="entry name" value="HAD-SF-IIB"/>
    <property type="match status" value="1"/>
</dbReference>
<dbReference type="PANTHER" id="PTHR10000:SF8">
    <property type="entry name" value="HAD SUPERFAMILY HYDROLASE-LIKE, TYPE 3"/>
    <property type="match status" value="1"/>
</dbReference>